<dbReference type="AlphaFoldDB" id="A0A6P1DFF3"/>
<dbReference type="PANTHER" id="PTHR10196:SF69">
    <property type="entry name" value="GLYCEROL KINASE"/>
    <property type="match status" value="1"/>
</dbReference>
<evidence type="ECO:0000256" key="2">
    <source>
        <dbReference type="ARBA" id="ARBA00022679"/>
    </source>
</evidence>
<comment type="similarity">
    <text evidence="1">Belongs to the FGGY kinase family.</text>
</comment>
<keyword evidence="8" id="KW-1185">Reference proteome</keyword>
<dbReference type="EMBL" id="JAAGUZ010000255">
    <property type="protein sequence ID" value="NEW48391.1"/>
    <property type="molecule type" value="Genomic_DNA"/>
</dbReference>
<dbReference type="GO" id="GO:0005829">
    <property type="term" value="C:cytosol"/>
    <property type="evidence" value="ECO:0007669"/>
    <property type="project" value="TreeGrafter"/>
</dbReference>
<dbReference type="GO" id="GO:0004370">
    <property type="term" value="F:glycerol kinase activity"/>
    <property type="evidence" value="ECO:0007669"/>
    <property type="project" value="TreeGrafter"/>
</dbReference>
<evidence type="ECO:0000313" key="8">
    <source>
        <dbReference type="Proteomes" id="UP000470876"/>
    </source>
</evidence>
<evidence type="ECO:0000313" key="5">
    <source>
        <dbReference type="EMBL" id="NEW48391.1"/>
    </source>
</evidence>
<protein>
    <submittedName>
        <fullName evidence="5">Glycerol kinase</fullName>
    </submittedName>
</protein>
<feature type="domain" description="Carbohydrate kinase FGGY N-terminal" evidence="4">
    <location>
        <begin position="5"/>
        <end position="77"/>
    </location>
</feature>
<evidence type="ECO:0000313" key="7">
    <source>
        <dbReference type="Proteomes" id="UP000468928"/>
    </source>
</evidence>
<accession>A0A6P1DFF3</accession>
<comment type="caution">
    <text evidence="5">The sequence shown here is derived from an EMBL/GenBank/DDBJ whole genome shotgun (WGS) entry which is preliminary data.</text>
</comment>
<keyword evidence="2" id="KW-0808">Transferase</keyword>
<dbReference type="InterPro" id="IPR043129">
    <property type="entry name" value="ATPase_NBD"/>
</dbReference>
<sequence length="77" mass="8255">GTRGGLHLTDVTNASRTMLMDLDTLDWDEELLALLDIPRAMLPEIRSNAEIYGYTAIEPAGIPIAAALGDQQAALFG</sequence>
<evidence type="ECO:0000256" key="1">
    <source>
        <dbReference type="ARBA" id="ARBA00009156"/>
    </source>
</evidence>
<evidence type="ECO:0000313" key="6">
    <source>
        <dbReference type="EMBL" id="NEW59641.1"/>
    </source>
</evidence>
<dbReference type="SUPFAM" id="SSF53067">
    <property type="entry name" value="Actin-like ATPase domain"/>
    <property type="match status" value="1"/>
</dbReference>
<reference evidence="7 8" key="1">
    <citation type="submission" date="2020-01" db="EMBL/GenBank/DDBJ databases">
        <title>Genetics and antimicrobial susceptibilities of Nocardia species isolated from the soil; a comparison with species isolated from humans.</title>
        <authorList>
            <person name="Carrasco G."/>
            <person name="Monzon S."/>
            <person name="Sansegundo M."/>
            <person name="Garcia E."/>
            <person name="Garrido N."/>
            <person name="Medina M.J."/>
            <person name="Villalon P."/>
            <person name="Ramirez-Arocha A.C."/>
            <person name="Jimenez P."/>
            <person name="Cuesta I."/>
            <person name="Valdezate S."/>
        </authorList>
    </citation>
    <scope>NUCLEOTIDE SEQUENCE [LARGE SCALE GENOMIC DNA]</scope>
    <source>
        <strain evidence="5 7">CNM20110639</strain>
        <strain evidence="6 8">CNM20110649</strain>
    </source>
</reference>
<dbReference type="Proteomes" id="UP000468928">
    <property type="component" value="Unassembled WGS sequence"/>
</dbReference>
<dbReference type="GO" id="GO:0019563">
    <property type="term" value="P:glycerol catabolic process"/>
    <property type="evidence" value="ECO:0007669"/>
    <property type="project" value="TreeGrafter"/>
</dbReference>
<organism evidence="5 7">
    <name type="scientific">Nocardia cyriacigeorgica</name>
    <dbReference type="NCBI Taxonomy" id="135487"/>
    <lineage>
        <taxon>Bacteria</taxon>
        <taxon>Bacillati</taxon>
        <taxon>Actinomycetota</taxon>
        <taxon>Actinomycetes</taxon>
        <taxon>Mycobacteriales</taxon>
        <taxon>Nocardiaceae</taxon>
        <taxon>Nocardia</taxon>
    </lineage>
</organism>
<evidence type="ECO:0000256" key="3">
    <source>
        <dbReference type="ARBA" id="ARBA00022777"/>
    </source>
</evidence>
<dbReference type="Pfam" id="PF00370">
    <property type="entry name" value="FGGY_N"/>
    <property type="match status" value="1"/>
</dbReference>
<feature type="non-terminal residue" evidence="5">
    <location>
        <position position="1"/>
    </location>
</feature>
<dbReference type="RefSeq" id="WP_256668715.1">
    <property type="nucleotide sequence ID" value="NZ_JAAGUX010000211.1"/>
</dbReference>
<dbReference type="InterPro" id="IPR018484">
    <property type="entry name" value="FGGY_N"/>
</dbReference>
<gene>
    <name evidence="5" type="ORF">GV789_28925</name>
    <name evidence="6" type="ORF">GV794_29075</name>
</gene>
<dbReference type="Proteomes" id="UP000470876">
    <property type="component" value="Unassembled WGS sequence"/>
</dbReference>
<dbReference type="PANTHER" id="PTHR10196">
    <property type="entry name" value="SUGAR KINASE"/>
    <property type="match status" value="1"/>
</dbReference>
<dbReference type="EMBL" id="JAAGUX010000211">
    <property type="protein sequence ID" value="NEW59641.1"/>
    <property type="molecule type" value="Genomic_DNA"/>
</dbReference>
<dbReference type="Gene3D" id="3.30.420.40">
    <property type="match status" value="1"/>
</dbReference>
<keyword evidence="3 5" id="KW-0418">Kinase</keyword>
<feature type="non-terminal residue" evidence="5">
    <location>
        <position position="77"/>
    </location>
</feature>
<name>A0A6P1DFF3_9NOCA</name>
<evidence type="ECO:0000259" key="4">
    <source>
        <dbReference type="Pfam" id="PF00370"/>
    </source>
</evidence>
<proteinExistence type="inferred from homology"/>